<dbReference type="PANTHER" id="PTHR31431:SF1">
    <property type="entry name" value="NUCLEOPORIN NUP188"/>
    <property type="match status" value="1"/>
</dbReference>
<evidence type="ECO:0000313" key="3">
    <source>
        <dbReference type="Proteomes" id="UP001217089"/>
    </source>
</evidence>
<evidence type="ECO:0000256" key="1">
    <source>
        <dbReference type="SAM" id="MobiDB-lite"/>
    </source>
</evidence>
<dbReference type="PANTHER" id="PTHR31431">
    <property type="entry name" value="NUCLEOPORIN NUP188 HOMOLOG"/>
    <property type="match status" value="1"/>
</dbReference>
<keyword evidence="3" id="KW-1185">Reference proteome</keyword>
<reference evidence="2 3" key="1">
    <citation type="submission" date="2022-12" db="EMBL/GenBank/DDBJ databases">
        <title>Chromosome-level genome of Tegillarca granosa.</title>
        <authorList>
            <person name="Kim J."/>
        </authorList>
    </citation>
    <scope>NUCLEOTIDE SEQUENCE [LARGE SCALE GENOMIC DNA]</scope>
    <source>
        <strain evidence="2">Teg-2019</strain>
        <tissue evidence="2">Adductor muscle</tissue>
    </source>
</reference>
<name>A0ABQ9E3T0_TEGGR</name>
<dbReference type="InterPro" id="IPR044840">
    <property type="entry name" value="Nup188"/>
</dbReference>
<gene>
    <name evidence="2" type="ORF">KUTeg_021451</name>
</gene>
<sequence length="737" mass="83237">MQKDLQTIDQVEEEYQTILPNQIKTIAFAMKIIAIEIYFVTSPKLNAKLKKVLQDIGKGGRLKYWSGYVKDSLISEAEQAKTSEENLVENPTLQLLVSWKNLIVTSASVGVEEFQLNDSLKEVIIVDLIEGLKSMVSGTTTALKTKIAQIASALIFTLTKFWTSSFSNQSRIVKELEECLKMTLSSSETLVPPVQIGLTGSMTAVLQYSRSGSGLGTDTMNMVIPTICSVLLQSSRELPTTQELSSQNALVSSQSPTDTSSSDVRVKLQMITCCLLEELILQCSRCDMWLTVVQEHLILPTLLASIEMFIQAHQGIQYIHTVMLLLLTIAREEKGAEALAMSGLTQRTCLSAMSLYKDEDFFPKPALKPRNDKQLQTEQVTWHGIYCMCIELYAVVLAALKYSFLEDALNFVGVHQERLQKCLELSRISLSAPCIQEAEKTCNFIYQLSHFIREWRLHLCDSLNKLQMSTLYMSQTFIAFLMRPRYLQYVIEQQQQKRSVPAHRRLSESPKQPRLQQQSSTEDIDSPSQQLVQIQQSMLLILGRSLSSLRHFTPDLCEIMYDKSIDFNEYEPFLAMGFSGPSTDQDSPPSFGTLTSCVRDVCVRFLGKIEPRGSVSPQRVSDISNVQSISKTLVLFVMENALYIIMSQAMRYLRDPNLPPSDKQLLKRELGTEMNYFLMELQRYLKRGPPTSPSSLRLPSPRGPQVLGRSISQSAFSSGQETEYFKFVQEFVSQVLK</sequence>
<feature type="region of interest" description="Disordered" evidence="1">
    <location>
        <begin position="500"/>
        <end position="528"/>
    </location>
</feature>
<protein>
    <submittedName>
        <fullName evidence="2">Uncharacterized protein</fullName>
    </submittedName>
</protein>
<accession>A0ABQ9E3T0</accession>
<comment type="caution">
    <text evidence="2">The sequence shown here is derived from an EMBL/GenBank/DDBJ whole genome shotgun (WGS) entry which is preliminary data.</text>
</comment>
<dbReference type="EMBL" id="JARBDR010000919">
    <property type="protein sequence ID" value="KAJ8299932.1"/>
    <property type="molecule type" value="Genomic_DNA"/>
</dbReference>
<feature type="compositionally biased region" description="Polar residues" evidence="1">
    <location>
        <begin position="514"/>
        <end position="528"/>
    </location>
</feature>
<evidence type="ECO:0000313" key="2">
    <source>
        <dbReference type="EMBL" id="KAJ8299932.1"/>
    </source>
</evidence>
<proteinExistence type="predicted"/>
<dbReference type="Proteomes" id="UP001217089">
    <property type="component" value="Unassembled WGS sequence"/>
</dbReference>
<organism evidence="2 3">
    <name type="scientific">Tegillarca granosa</name>
    <name type="common">Malaysian cockle</name>
    <name type="synonym">Anadara granosa</name>
    <dbReference type="NCBI Taxonomy" id="220873"/>
    <lineage>
        <taxon>Eukaryota</taxon>
        <taxon>Metazoa</taxon>
        <taxon>Spiralia</taxon>
        <taxon>Lophotrochozoa</taxon>
        <taxon>Mollusca</taxon>
        <taxon>Bivalvia</taxon>
        <taxon>Autobranchia</taxon>
        <taxon>Pteriomorphia</taxon>
        <taxon>Arcoida</taxon>
        <taxon>Arcoidea</taxon>
        <taxon>Arcidae</taxon>
        <taxon>Tegillarca</taxon>
    </lineage>
</organism>